<evidence type="ECO:0000256" key="1">
    <source>
        <dbReference type="SAM" id="MobiDB-lite"/>
    </source>
</evidence>
<sequence>MHHSRKRIYIRPPAEQQAQPEEEQDDMEEEEEEFTDDEGPAARYLGIRVGIFVAIVILLGFMTQWLFGAEVRFLSNVFLNHITVGTLSAFVLAGGWAILQALWSLNLCGFHPHSWSFDGKDAAMILLVIVAVIGALYLLYQLIRGLYEVAQAGQQVASATIYVRNKEMRKRVVERYRVLNYCISPEPEYSERPEAKAAIENPAW</sequence>
<keyword evidence="2" id="KW-0472">Membrane</keyword>
<proteinExistence type="predicted"/>
<dbReference type="AlphaFoldDB" id="A0A1Q9DY67"/>
<protein>
    <submittedName>
        <fullName evidence="3">Uncharacterized protein</fullName>
    </submittedName>
</protein>
<keyword evidence="4" id="KW-1185">Reference proteome</keyword>
<keyword evidence="2" id="KW-1133">Transmembrane helix</keyword>
<comment type="caution">
    <text evidence="3">The sequence shown here is derived from an EMBL/GenBank/DDBJ whole genome shotgun (WGS) entry which is preliminary data.</text>
</comment>
<name>A0A1Q9DY67_SYMMI</name>
<reference evidence="3 4" key="1">
    <citation type="submission" date="2016-02" db="EMBL/GenBank/DDBJ databases">
        <title>Genome analysis of coral dinoflagellate symbionts highlights evolutionary adaptations to a symbiotic lifestyle.</title>
        <authorList>
            <person name="Aranda M."/>
            <person name="Li Y."/>
            <person name="Liew Y.J."/>
            <person name="Baumgarten S."/>
            <person name="Simakov O."/>
            <person name="Wilson M."/>
            <person name="Piel J."/>
            <person name="Ashoor H."/>
            <person name="Bougouffa S."/>
            <person name="Bajic V.B."/>
            <person name="Ryu T."/>
            <person name="Ravasi T."/>
            <person name="Bayer T."/>
            <person name="Micklem G."/>
            <person name="Kim H."/>
            <person name="Bhak J."/>
            <person name="Lajeunesse T.C."/>
            <person name="Voolstra C.R."/>
        </authorList>
    </citation>
    <scope>NUCLEOTIDE SEQUENCE [LARGE SCALE GENOMIC DNA]</scope>
    <source>
        <strain evidence="3 4">CCMP2467</strain>
    </source>
</reference>
<dbReference type="EMBL" id="LSRX01000338">
    <property type="protein sequence ID" value="OLQ00135.1"/>
    <property type="molecule type" value="Genomic_DNA"/>
</dbReference>
<feature type="transmembrane region" description="Helical" evidence="2">
    <location>
        <begin position="122"/>
        <end position="140"/>
    </location>
</feature>
<feature type="compositionally biased region" description="Acidic residues" evidence="1">
    <location>
        <begin position="20"/>
        <end position="38"/>
    </location>
</feature>
<evidence type="ECO:0000256" key="2">
    <source>
        <dbReference type="SAM" id="Phobius"/>
    </source>
</evidence>
<evidence type="ECO:0000313" key="4">
    <source>
        <dbReference type="Proteomes" id="UP000186817"/>
    </source>
</evidence>
<feature type="transmembrane region" description="Helical" evidence="2">
    <location>
        <begin position="45"/>
        <end position="67"/>
    </location>
</feature>
<feature type="region of interest" description="Disordered" evidence="1">
    <location>
        <begin position="1"/>
        <end position="38"/>
    </location>
</feature>
<keyword evidence="2" id="KW-0812">Transmembrane</keyword>
<organism evidence="3 4">
    <name type="scientific">Symbiodinium microadriaticum</name>
    <name type="common">Dinoflagellate</name>
    <name type="synonym">Zooxanthella microadriatica</name>
    <dbReference type="NCBI Taxonomy" id="2951"/>
    <lineage>
        <taxon>Eukaryota</taxon>
        <taxon>Sar</taxon>
        <taxon>Alveolata</taxon>
        <taxon>Dinophyceae</taxon>
        <taxon>Suessiales</taxon>
        <taxon>Symbiodiniaceae</taxon>
        <taxon>Symbiodinium</taxon>
    </lineage>
</organism>
<accession>A0A1Q9DY67</accession>
<gene>
    <name evidence="3" type="ORF">AK812_SmicGene17226</name>
</gene>
<evidence type="ECO:0000313" key="3">
    <source>
        <dbReference type="EMBL" id="OLQ00135.1"/>
    </source>
</evidence>
<feature type="transmembrane region" description="Helical" evidence="2">
    <location>
        <begin position="79"/>
        <end position="102"/>
    </location>
</feature>
<dbReference type="Proteomes" id="UP000186817">
    <property type="component" value="Unassembled WGS sequence"/>
</dbReference>